<feature type="region of interest" description="Disordered" evidence="1">
    <location>
        <begin position="85"/>
        <end position="143"/>
    </location>
</feature>
<reference evidence="2" key="1">
    <citation type="submission" date="2020-05" db="EMBL/GenBank/DDBJ databases">
        <title>Phylogenomic resolution of chytrid fungi.</title>
        <authorList>
            <person name="Stajich J.E."/>
            <person name="Amses K."/>
            <person name="Simmons R."/>
            <person name="Seto K."/>
            <person name="Myers J."/>
            <person name="Bonds A."/>
            <person name="Quandt C.A."/>
            <person name="Barry K."/>
            <person name="Liu P."/>
            <person name="Grigoriev I."/>
            <person name="Longcore J.E."/>
            <person name="James T.Y."/>
        </authorList>
    </citation>
    <scope>NUCLEOTIDE SEQUENCE</scope>
    <source>
        <strain evidence="2">JEL0318</strain>
    </source>
</reference>
<proteinExistence type="predicted"/>
<accession>A0AAD5S979</accession>
<dbReference type="AlphaFoldDB" id="A0AAD5S979"/>
<organism evidence="2 3">
    <name type="scientific">Rhizophlyctis rosea</name>
    <dbReference type="NCBI Taxonomy" id="64517"/>
    <lineage>
        <taxon>Eukaryota</taxon>
        <taxon>Fungi</taxon>
        <taxon>Fungi incertae sedis</taxon>
        <taxon>Chytridiomycota</taxon>
        <taxon>Chytridiomycota incertae sedis</taxon>
        <taxon>Chytridiomycetes</taxon>
        <taxon>Rhizophlyctidales</taxon>
        <taxon>Rhizophlyctidaceae</taxon>
        <taxon>Rhizophlyctis</taxon>
    </lineage>
</organism>
<protein>
    <submittedName>
        <fullName evidence="2">Uncharacterized protein</fullName>
    </submittedName>
</protein>
<dbReference type="Proteomes" id="UP001212841">
    <property type="component" value="Unassembled WGS sequence"/>
</dbReference>
<evidence type="ECO:0000256" key="1">
    <source>
        <dbReference type="SAM" id="MobiDB-lite"/>
    </source>
</evidence>
<dbReference type="EMBL" id="JADGJD010000933">
    <property type="protein sequence ID" value="KAJ3047599.1"/>
    <property type="molecule type" value="Genomic_DNA"/>
</dbReference>
<name>A0AAD5S979_9FUNG</name>
<keyword evidence="3" id="KW-1185">Reference proteome</keyword>
<evidence type="ECO:0000313" key="2">
    <source>
        <dbReference type="EMBL" id="KAJ3047599.1"/>
    </source>
</evidence>
<gene>
    <name evidence="2" type="ORF">HK097_011398</name>
</gene>
<sequence length="306" mass="33751">MAREARTLPLPQNASADTAGAEFETFREIQWEDSVSKDEFKEKLRIVKHIAEVLGTSNDRCYKTLYDLAWQKIYLVQQKERLRRINPSPPSSHQSAYPSPTEPFTSPIPNASSKKGQKRSYNDMTGGDDQDDNGTPYIETPLTSPLVFREAGAGGESGKFDKGAADGGQAVPYDKSLGWNPEMDGPGSRLMEEYGSAKGKEKPMFAVECSWGSMPNVDSIFGLLDDTAGEEGKEDRSLVKIVMSIRRRVKEQLGKERSGWVVKLATVPKVLSVLVESLAAFEESMDVEELDEVLDNLKAVAGFEGC</sequence>
<feature type="compositionally biased region" description="Polar residues" evidence="1">
    <location>
        <begin position="91"/>
        <end position="114"/>
    </location>
</feature>
<evidence type="ECO:0000313" key="3">
    <source>
        <dbReference type="Proteomes" id="UP001212841"/>
    </source>
</evidence>
<comment type="caution">
    <text evidence="2">The sequence shown here is derived from an EMBL/GenBank/DDBJ whole genome shotgun (WGS) entry which is preliminary data.</text>
</comment>